<organism evidence="2 3">
    <name type="scientific">Caulobacter henricii</name>
    <dbReference type="NCBI Taxonomy" id="69395"/>
    <lineage>
        <taxon>Bacteria</taxon>
        <taxon>Pseudomonadati</taxon>
        <taxon>Pseudomonadota</taxon>
        <taxon>Alphaproteobacteria</taxon>
        <taxon>Caulobacterales</taxon>
        <taxon>Caulobacteraceae</taxon>
        <taxon>Caulobacter</taxon>
    </lineage>
</organism>
<dbReference type="InterPro" id="IPR003793">
    <property type="entry name" value="UPF0166"/>
</dbReference>
<proteinExistence type="inferred from homology"/>
<comment type="similarity">
    <text evidence="1">Belongs to the UPF0166 family.</text>
</comment>
<dbReference type="KEGG" id="chq:AQ619_18515"/>
<evidence type="ECO:0000313" key="3">
    <source>
        <dbReference type="Proteomes" id="UP000056905"/>
    </source>
</evidence>
<dbReference type="SUPFAM" id="SSF54913">
    <property type="entry name" value="GlnB-like"/>
    <property type="match status" value="1"/>
</dbReference>
<dbReference type="Gene3D" id="3.30.70.120">
    <property type="match status" value="1"/>
</dbReference>
<dbReference type="RefSeq" id="WP_062152080.1">
    <property type="nucleotide sequence ID" value="NZ_CP013003.1"/>
</dbReference>
<dbReference type="EMBL" id="CP013003">
    <property type="protein sequence ID" value="ALL15479.1"/>
    <property type="molecule type" value="Genomic_DNA"/>
</dbReference>
<dbReference type="Proteomes" id="UP000056905">
    <property type="component" value="Plasmid pCB4"/>
</dbReference>
<protein>
    <submittedName>
        <fullName evidence="2">Uncharacterized protein</fullName>
    </submittedName>
</protein>
<dbReference type="InterPro" id="IPR011322">
    <property type="entry name" value="N-reg_PII-like_a/b"/>
</dbReference>
<name>A0A0P0P4B1_9CAUL</name>
<dbReference type="PANTHER" id="PTHR35983">
    <property type="entry name" value="UPF0166 PROTEIN TM_0021"/>
    <property type="match status" value="1"/>
</dbReference>
<keyword evidence="2" id="KW-0614">Plasmid</keyword>
<dbReference type="PANTHER" id="PTHR35983:SF1">
    <property type="entry name" value="UPF0166 PROTEIN TM_0021"/>
    <property type="match status" value="1"/>
</dbReference>
<accession>A0A0P0P4B1</accession>
<gene>
    <name evidence="2" type="ORF">AQ619_18515</name>
</gene>
<evidence type="ECO:0000313" key="2">
    <source>
        <dbReference type="EMBL" id="ALL15479.1"/>
    </source>
</evidence>
<dbReference type="InterPro" id="IPR015867">
    <property type="entry name" value="N-reg_PII/ATP_PRibTrfase_C"/>
</dbReference>
<dbReference type="Pfam" id="PF02641">
    <property type="entry name" value="DUF190"/>
    <property type="match status" value="1"/>
</dbReference>
<geneLocation type="plasmid" evidence="3">
    <name>CB4 Plasmid</name>
</geneLocation>
<evidence type="ECO:0000256" key="1">
    <source>
        <dbReference type="ARBA" id="ARBA00010554"/>
    </source>
</evidence>
<sequence>MQIPGQAVLLRIYTDESALVGDRSLMDVIVQRARQARLAGATVLRGRKGFGESARMHESRPLDFNDNLPVVIEMVDEETRLRAFLTTLDDLKGIGLVTFEKVEVLRYGGHHVEPHQ</sequence>
<dbReference type="AlphaFoldDB" id="A0A0P0P4B1"/>
<keyword evidence="3" id="KW-1185">Reference proteome</keyword>
<dbReference type="OrthoDB" id="9795599at2"/>
<reference evidence="2 3" key="1">
    <citation type="submission" date="2015-10" db="EMBL/GenBank/DDBJ databases">
        <title>Conservation of the essential genome among Caulobacter and Brevundimonas species.</title>
        <authorList>
            <person name="Scott D."/>
            <person name="Ely B."/>
        </authorList>
    </citation>
    <scope>NUCLEOTIDE SEQUENCE [LARGE SCALE GENOMIC DNA]</scope>
    <source>
        <strain evidence="2 3">CB4</strain>
        <plasmid evidence="3">CB4 Plasmid</plasmid>
    </source>
</reference>